<name>A0A0A1T775_9HYPO</name>
<reference evidence="1 2" key="1">
    <citation type="journal article" date="2015" name="Genome Announc.">
        <title>Draft Genome Sequence and Gene Annotation of the Entomopathogenic Fungus Verticillium hemipterigenum.</title>
        <authorList>
            <person name="Horn F."/>
            <person name="Habel A."/>
            <person name="Scharf D.H."/>
            <person name="Dworschak J."/>
            <person name="Brakhage A.A."/>
            <person name="Guthke R."/>
            <person name="Hertweck C."/>
            <person name="Linde J."/>
        </authorList>
    </citation>
    <scope>NUCLEOTIDE SEQUENCE [LARGE SCALE GENOMIC DNA]</scope>
</reference>
<dbReference type="EMBL" id="CDHN01000001">
    <property type="protein sequence ID" value="CEJ81164.1"/>
    <property type="molecule type" value="Genomic_DNA"/>
</dbReference>
<keyword evidence="2" id="KW-1185">Reference proteome</keyword>
<proteinExistence type="predicted"/>
<dbReference type="HOGENOM" id="CLU_2905756_0_0_1"/>
<accession>A0A0A1T775</accession>
<dbReference type="Proteomes" id="UP000039046">
    <property type="component" value="Unassembled WGS sequence"/>
</dbReference>
<evidence type="ECO:0000313" key="2">
    <source>
        <dbReference type="Proteomes" id="UP000039046"/>
    </source>
</evidence>
<organism evidence="1 2">
    <name type="scientific">[Torrubiella] hemipterigena</name>
    <dbReference type="NCBI Taxonomy" id="1531966"/>
    <lineage>
        <taxon>Eukaryota</taxon>
        <taxon>Fungi</taxon>
        <taxon>Dikarya</taxon>
        <taxon>Ascomycota</taxon>
        <taxon>Pezizomycotina</taxon>
        <taxon>Sordariomycetes</taxon>
        <taxon>Hypocreomycetidae</taxon>
        <taxon>Hypocreales</taxon>
        <taxon>Clavicipitaceae</taxon>
        <taxon>Clavicipitaceae incertae sedis</taxon>
        <taxon>'Torrubiella' clade</taxon>
    </lineage>
</organism>
<sequence>MAELLSRVDLAERGDAAANILGCVSSLFLLTRNIHPCSSAADSLVKLMSSLGVNLTILDWLA</sequence>
<evidence type="ECO:0000313" key="1">
    <source>
        <dbReference type="EMBL" id="CEJ81164.1"/>
    </source>
</evidence>
<gene>
    <name evidence="1" type="ORF">VHEMI01308</name>
</gene>
<protein>
    <submittedName>
        <fullName evidence="1">Uncharacterized protein</fullName>
    </submittedName>
</protein>
<dbReference type="AlphaFoldDB" id="A0A0A1T775"/>